<reference evidence="10" key="1">
    <citation type="submission" date="2009-12" db="EMBL/GenBank/DDBJ databases">
        <title>Complete sequence of Treponema primitia strain ZAS-2.</title>
        <authorList>
            <person name="Tetu S.G."/>
            <person name="Matson E."/>
            <person name="Ren Q."/>
            <person name="Seshadri R."/>
            <person name="Elbourne L."/>
            <person name="Hassan K.A."/>
            <person name="Durkin A."/>
            <person name="Radune D."/>
            <person name="Mohamoud Y."/>
            <person name="Shay R."/>
            <person name="Jin S."/>
            <person name="Zhang X."/>
            <person name="Lucey K."/>
            <person name="Ballor N.R."/>
            <person name="Ottesen E."/>
            <person name="Rosenthal R."/>
            <person name="Allen A."/>
            <person name="Leadbetter J.R."/>
            <person name="Paulsen I.T."/>
        </authorList>
    </citation>
    <scope>NUCLEOTIDE SEQUENCE [LARGE SCALE GENOMIC DNA]</scope>
    <source>
        <strain evidence="10">ATCC BAA-887 / DSM 12427 / ZAS-2</strain>
    </source>
</reference>
<keyword evidence="3" id="KW-1003">Cell membrane</keyword>
<dbReference type="InterPro" id="IPR050366">
    <property type="entry name" value="BP-dependent_transpt_permease"/>
</dbReference>
<keyword evidence="5 7" id="KW-1133">Transmembrane helix</keyword>
<name>F5YQR6_TREPZ</name>
<dbReference type="SUPFAM" id="SSF161098">
    <property type="entry name" value="MetI-like"/>
    <property type="match status" value="1"/>
</dbReference>
<keyword evidence="2 7" id="KW-0813">Transport</keyword>
<feature type="domain" description="ABC transmembrane type-1" evidence="8">
    <location>
        <begin position="97"/>
        <end position="286"/>
    </location>
</feature>
<dbReference type="GO" id="GO:0055085">
    <property type="term" value="P:transmembrane transport"/>
    <property type="evidence" value="ECO:0007669"/>
    <property type="project" value="InterPro"/>
</dbReference>
<dbReference type="Pfam" id="PF00528">
    <property type="entry name" value="BPD_transp_1"/>
    <property type="match status" value="1"/>
</dbReference>
<keyword evidence="10" id="KW-1185">Reference proteome</keyword>
<evidence type="ECO:0000313" key="9">
    <source>
        <dbReference type="EMBL" id="AEF86664.1"/>
    </source>
</evidence>
<evidence type="ECO:0000256" key="1">
    <source>
        <dbReference type="ARBA" id="ARBA00004651"/>
    </source>
</evidence>
<dbReference type="PANTHER" id="PTHR43386:SF1">
    <property type="entry name" value="D,D-DIPEPTIDE TRANSPORT SYSTEM PERMEASE PROTEIN DDPC-RELATED"/>
    <property type="match status" value="1"/>
</dbReference>
<feature type="transmembrane region" description="Helical" evidence="7">
    <location>
        <begin position="236"/>
        <end position="254"/>
    </location>
</feature>
<dbReference type="HOGENOM" id="CLU_028518_1_1_12"/>
<evidence type="ECO:0000256" key="6">
    <source>
        <dbReference type="ARBA" id="ARBA00023136"/>
    </source>
</evidence>
<accession>F5YQR6</accession>
<protein>
    <submittedName>
        <fullName evidence="9">Dipeptide transport system permease protein DppC</fullName>
    </submittedName>
</protein>
<dbReference type="InterPro" id="IPR035906">
    <property type="entry name" value="MetI-like_sf"/>
</dbReference>
<feature type="transmembrane region" description="Helical" evidence="7">
    <location>
        <begin position="266"/>
        <end position="285"/>
    </location>
</feature>
<evidence type="ECO:0000256" key="7">
    <source>
        <dbReference type="RuleBase" id="RU363032"/>
    </source>
</evidence>
<sequence length="299" mass="32714">MFFMKRKKLEEQILAGDIQHTGYYKDAFMRLKKNKIVMACLIFIGLLVLSALLAPVIAPHDPDEQNYEAVLQKASPRYLLGADEFGRDILSRIIYGGRVSFSVGLLTQLFASLIGITLGAIAGYNGGWIDAVISRIMEIFSAFPDLLLAMGIMFVIGPGVANVFIALALLSWVSIARLIRGQVLQLKETEYIEAARVCGASGFWIILKHMLPNCVSTIIVMVTLGIPNAIMSEASLSFLGLGIQPPIASWGAMISAAQPYIGYRPWYSIFPGIAIILTVIAFNIFGDGLRDALDPKLRN</sequence>
<dbReference type="PANTHER" id="PTHR43386">
    <property type="entry name" value="OLIGOPEPTIDE TRANSPORT SYSTEM PERMEASE PROTEIN APPC"/>
    <property type="match status" value="1"/>
</dbReference>
<gene>
    <name evidence="9" type="ordered locus">TREPR_1375</name>
</gene>
<keyword evidence="4 7" id="KW-0812">Transmembrane</keyword>
<feature type="transmembrane region" description="Helical" evidence="7">
    <location>
        <begin position="36"/>
        <end position="58"/>
    </location>
</feature>
<dbReference type="CDD" id="cd06261">
    <property type="entry name" value="TM_PBP2"/>
    <property type="match status" value="1"/>
</dbReference>
<evidence type="ECO:0000256" key="4">
    <source>
        <dbReference type="ARBA" id="ARBA00022692"/>
    </source>
</evidence>
<dbReference type="PROSITE" id="PS50928">
    <property type="entry name" value="ABC_TM1"/>
    <property type="match status" value="1"/>
</dbReference>
<keyword evidence="6 7" id="KW-0472">Membrane</keyword>
<evidence type="ECO:0000256" key="2">
    <source>
        <dbReference type="ARBA" id="ARBA00022448"/>
    </source>
</evidence>
<feature type="transmembrane region" description="Helical" evidence="7">
    <location>
        <begin position="210"/>
        <end position="230"/>
    </location>
</feature>
<dbReference type="AlphaFoldDB" id="F5YQR6"/>
<dbReference type="STRING" id="545694.TREPR_1375"/>
<dbReference type="KEGG" id="tpi:TREPR_1375"/>
<comment type="subcellular location">
    <subcellularLocation>
        <location evidence="1 7">Cell membrane</location>
        <topology evidence="1 7">Multi-pass membrane protein</topology>
    </subcellularLocation>
</comment>
<evidence type="ECO:0000313" key="10">
    <source>
        <dbReference type="Proteomes" id="UP000009223"/>
    </source>
</evidence>
<dbReference type="Pfam" id="PF12911">
    <property type="entry name" value="OppC_N"/>
    <property type="match status" value="1"/>
</dbReference>
<dbReference type="InterPro" id="IPR025966">
    <property type="entry name" value="OppC_N"/>
</dbReference>
<reference evidence="9 10" key="2">
    <citation type="journal article" date="2011" name="ISME J.">
        <title>RNA-seq reveals cooperative metabolic interactions between two termite-gut spirochete species in co-culture.</title>
        <authorList>
            <person name="Rosenthal A.Z."/>
            <person name="Matson E.G."/>
            <person name="Eldar A."/>
            <person name="Leadbetter J.R."/>
        </authorList>
    </citation>
    <scope>NUCLEOTIDE SEQUENCE [LARGE SCALE GENOMIC DNA]</scope>
    <source>
        <strain evidence="10">ATCC BAA-887 / DSM 12427 / ZAS-2</strain>
    </source>
</reference>
<organism evidence="9 10">
    <name type="scientific">Treponema primitia (strain ATCC BAA-887 / DSM 12427 / ZAS-2)</name>
    <dbReference type="NCBI Taxonomy" id="545694"/>
    <lineage>
        <taxon>Bacteria</taxon>
        <taxon>Pseudomonadati</taxon>
        <taxon>Spirochaetota</taxon>
        <taxon>Spirochaetia</taxon>
        <taxon>Spirochaetales</taxon>
        <taxon>Treponemataceae</taxon>
        <taxon>Treponema</taxon>
    </lineage>
</organism>
<evidence type="ECO:0000256" key="5">
    <source>
        <dbReference type="ARBA" id="ARBA00022989"/>
    </source>
</evidence>
<dbReference type="EMBL" id="CP001843">
    <property type="protein sequence ID" value="AEF86664.1"/>
    <property type="molecule type" value="Genomic_DNA"/>
</dbReference>
<proteinExistence type="inferred from homology"/>
<dbReference type="Gene3D" id="1.10.3720.10">
    <property type="entry name" value="MetI-like"/>
    <property type="match status" value="1"/>
</dbReference>
<feature type="transmembrane region" description="Helical" evidence="7">
    <location>
        <begin position="105"/>
        <end position="124"/>
    </location>
</feature>
<dbReference type="OrthoDB" id="9783218at2"/>
<evidence type="ECO:0000256" key="3">
    <source>
        <dbReference type="ARBA" id="ARBA00022475"/>
    </source>
</evidence>
<dbReference type="eggNOG" id="COG1173">
    <property type="taxonomic scope" value="Bacteria"/>
</dbReference>
<dbReference type="Proteomes" id="UP000009223">
    <property type="component" value="Chromosome"/>
</dbReference>
<comment type="similarity">
    <text evidence="7">Belongs to the binding-protein-dependent transport system permease family.</text>
</comment>
<dbReference type="GO" id="GO:0005886">
    <property type="term" value="C:plasma membrane"/>
    <property type="evidence" value="ECO:0007669"/>
    <property type="project" value="UniProtKB-SubCell"/>
</dbReference>
<evidence type="ECO:0000259" key="8">
    <source>
        <dbReference type="PROSITE" id="PS50928"/>
    </source>
</evidence>
<dbReference type="InterPro" id="IPR000515">
    <property type="entry name" value="MetI-like"/>
</dbReference>